<feature type="transmembrane region" description="Helical" evidence="8">
    <location>
        <begin position="54"/>
        <end position="72"/>
    </location>
</feature>
<dbReference type="InterPro" id="IPR000060">
    <property type="entry name" value="BCCT_transptr"/>
</dbReference>
<feature type="transmembrane region" description="Helical" evidence="8">
    <location>
        <begin position="285"/>
        <end position="305"/>
    </location>
</feature>
<feature type="transmembrane region" description="Helical" evidence="8">
    <location>
        <begin position="496"/>
        <end position="516"/>
    </location>
</feature>
<evidence type="ECO:0000313" key="9">
    <source>
        <dbReference type="EMBL" id="RDD60501.1"/>
    </source>
</evidence>
<accession>A0A369T585</accession>
<dbReference type="GO" id="GO:0022857">
    <property type="term" value="F:transmembrane transporter activity"/>
    <property type="evidence" value="ECO:0007669"/>
    <property type="project" value="InterPro"/>
</dbReference>
<sequence length="549" mass="59881">MIAEKGFLKGLNPTVAVWSKFIVFALVIFAAVWTETAGGVFSAVKDWMIHALKWYYLGIVAIFLFFTIYLMFSRFGNIRLGDDDERPEFGYFSWFSMLFGAGMGIGLVFWSIAEPIYHFQGNPFIGDGMSIAAETPRAAQVAMRLTFFHWGLHPWAIYVIVGLALAYFAYRRKLPLTIRSSLYPLIGERIYGPIGHAADILAIFGTVFGVATSLGLGVQQMATGLYELTGVGFFVTEVTNDAGEITRSPNDIAMLLLIAIISAVATLSVVSGVGKGVKILSELNLWLSIAILVFLIVFGPTRYLLNLFLQSTGDYLAHVVPLSMWADANLDRPWQGWWTAFYWGWWIAWAPFVGMFIARISRGRTIRDFVIGVLIVPTLLAFVWITLFGGTALHIEIFGEGGISEAVSQDLTSALYVTFDKMDVGVVGTIFSAVATLLIATYFVTSSDSGTLVVNTLLSMGDPEPPMVHRIIWGLSEGAVAAVLLLAGGLSALQTASITAALPFSVIMIFMCIGLMQSLRTEVPGPQYAGTGVRVSGGLDEQADQPRRG</sequence>
<evidence type="ECO:0000313" key="10">
    <source>
        <dbReference type="Proteomes" id="UP000253941"/>
    </source>
</evidence>
<comment type="subcellular location">
    <subcellularLocation>
        <location evidence="1">Cell membrane</location>
        <topology evidence="1">Multi-pass membrane protein</topology>
    </subcellularLocation>
</comment>
<keyword evidence="6 8" id="KW-1133">Transmembrane helix</keyword>
<evidence type="ECO:0000256" key="6">
    <source>
        <dbReference type="ARBA" id="ARBA00022989"/>
    </source>
</evidence>
<dbReference type="GO" id="GO:0005886">
    <property type="term" value="C:plasma membrane"/>
    <property type="evidence" value="ECO:0007669"/>
    <property type="project" value="UniProtKB-SubCell"/>
</dbReference>
<dbReference type="Pfam" id="PF02028">
    <property type="entry name" value="BCCT"/>
    <property type="match status" value="1"/>
</dbReference>
<reference evidence="9 10" key="1">
    <citation type="submission" date="2018-07" db="EMBL/GenBank/DDBJ databases">
        <title>Venubactetium sediminum gen. nov., sp. nov., isolated from a marine solar saltern.</title>
        <authorList>
            <person name="Wang S."/>
        </authorList>
    </citation>
    <scope>NUCLEOTIDE SEQUENCE [LARGE SCALE GENOMIC DNA]</scope>
    <source>
        <strain evidence="9 10">WD2A32</strain>
    </source>
</reference>
<feature type="transmembrane region" description="Helical" evidence="8">
    <location>
        <begin position="190"/>
        <end position="211"/>
    </location>
</feature>
<keyword evidence="4" id="KW-1003">Cell membrane</keyword>
<keyword evidence="7 8" id="KW-0472">Membrane</keyword>
<organism evidence="9 10">
    <name type="scientific">Ferruginivarius sediminum</name>
    <dbReference type="NCBI Taxonomy" id="2661937"/>
    <lineage>
        <taxon>Bacteria</taxon>
        <taxon>Pseudomonadati</taxon>
        <taxon>Pseudomonadota</taxon>
        <taxon>Alphaproteobacteria</taxon>
        <taxon>Rhodospirillales</taxon>
        <taxon>Rhodospirillaceae</taxon>
        <taxon>Ferruginivarius</taxon>
    </lineage>
</organism>
<keyword evidence="3" id="KW-0813">Transport</keyword>
<dbReference type="AlphaFoldDB" id="A0A369T585"/>
<dbReference type="PANTHER" id="PTHR30047">
    <property type="entry name" value="HIGH-AFFINITY CHOLINE TRANSPORT PROTEIN-RELATED"/>
    <property type="match status" value="1"/>
</dbReference>
<comment type="caution">
    <text evidence="9">The sequence shown here is derived from an EMBL/GenBank/DDBJ whole genome shotgun (WGS) entry which is preliminary data.</text>
</comment>
<dbReference type="Proteomes" id="UP000253941">
    <property type="component" value="Unassembled WGS sequence"/>
</dbReference>
<feature type="transmembrane region" description="Helical" evidence="8">
    <location>
        <begin position="252"/>
        <end position="273"/>
    </location>
</feature>
<evidence type="ECO:0000256" key="2">
    <source>
        <dbReference type="ARBA" id="ARBA00005658"/>
    </source>
</evidence>
<feature type="transmembrane region" description="Helical" evidence="8">
    <location>
        <begin position="15"/>
        <end position="34"/>
    </location>
</feature>
<dbReference type="NCBIfam" id="TIGR00842">
    <property type="entry name" value="bcct"/>
    <property type="match status" value="1"/>
</dbReference>
<proteinExistence type="inferred from homology"/>
<dbReference type="PANTHER" id="PTHR30047:SF7">
    <property type="entry name" value="HIGH-AFFINITY CHOLINE TRANSPORT PROTEIN"/>
    <property type="match status" value="1"/>
</dbReference>
<evidence type="ECO:0000256" key="4">
    <source>
        <dbReference type="ARBA" id="ARBA00022475"/>
    </source>
</evidence>
<keyword evidence="10" id="KW-1185">Reference proteome</keyword>
<evidence type="ECO:0000256" key="5">
    <source>
        <dbReference type="ARBA" id="ARBA00022692"/>
    </source>
</evidence>
<feature type="transmembrane region" description="Helical" evidence="8">
    <location>
        <begin position="340"/>
        <end position="358"/>
    </location>
</feature>
<evidence type="ECO:0000256" key="1">
    <source>
        <dbReference type="ARBA" id="ARBA00004651"/>
    </source>
</evidence>
<protein>
    <submittedName>
        <fullName evidence="9">BCCT family transporter</fullName>
    </submittedName>
</protein>
<dbReference type="RefSeq" id="WP_114583529.1">
    <property type="nucleotide sequence ID" value="NZ_QPMH01000025.1"/>
</dbReference>
<feature type="transmembrane region" description="Helical" evidence="8">
    <location>
        <begin position="92"/>
        <end position="113"/>
    </location>
</feature>
<evidence type="ECO:0000256" key="8">
    <source>
        <dbReference type="SAM" id="Phobius"/>
    </source>
</evidence>
<evidence type="ECO:0000256" key="3">
    <source>
        <dbReference type="ARBA" id="ARBA00022448"/>
    </source>
</evidence>
<evidence type="ECO:0000256" key="7">
    <source>
        <dbReference type="ARBA" id="ARBA00023136"/>
    </source>
</evidence>
<dbReference type="EMBL" id="QPMH01000025">
    <property type="protein sequence ID" value="RDD60501.1"/>
    <property type="molecule type" value="Genomic_DNA"/>
</dbReference>
<feature type="transmembrane region" description="Helical" evidence="8">
    <location>
        <begin position="471"/>
        <end position="490"/>
    </location>
</feature>
<keyword evidence="5 8" id="KW-0812">Transmembrane</keyword>
<gene>
    <name evidence="9" type="ORF">DRB17_17525</name>
</gene>
<feature type="transmembrane region" description="Helical" evidence="8">
    <location>
        <begin position="152"/>
        <end position="170"/>
    </location>
</feature>
<name>A0A369T585_9PROT</name>
<feature type="transmembrane region" description="Helical" evidence="8">
    <location>
        <begin position="424"/>
        <end position="444"/>
    </location>
</feature>
<comment type="similarity">
    <text evidence="2">Belongs to the BCCT transporter (TC 2.A.15) family.</text>
</comment>
<feature type="transmembrane region" description="Helical" evidence="8">
    <location>
        <begin position="370"/>
        <end position="395"/>
    </location>
</feature>